<dbReference type="Pfam" id="PF00975">
    <property type="entry name" value="Thioesterase"/>
    <property type="match status" value="1"/>
</dbReference>
<reference evidence="5" key="1">
    <citation type="submission" date="2023-03" db="EMBL/GenBank/DDBJ databases">
        <title>Lomoglobus Profundus gen. nov., sp. nov., a novel member of the phylum Verrucomicrobia, isolated from deep-marine sediment of South China Sea.</title>
        <authorList>
            <person name="Ahmad T."/>
            <person name="Ishaq S.E."/>
            <person name="Wang F."/>
        </authorList>
    </citation>
    <scope>NUCLEOTIDE SEQUENCE</scope>
    <source>
        <strain evidence="5">LMO-M01</strain>
    </source>
</reference>
<gene>
    <name evidence="5" type="ORF">PXH66_02440</name>
</gene>
<dbReference type="PROSITE" id="PS00012">
    <property type="entry name" value="PHOSPHOPANTETHEINE"/>
    <property type="match status" value="1"/>
</dbReference>
<dbReference type="Pfam" id="PF00550">
    <property type="entry name" value="PP-binding"/>
    <property type="match status" value="1"/>
</dbReference>
<dbReference type="Gene3D" id="1.10.1200.10">
    <property type="entry name" value="ACP-like"/>
    <property type="match status" value="1"/>
</dbReference>
<dbReference type="InterPro" id="IPR006162">
    <property type="entry name" value="Ppantetheine_attach_site"/>
</dbReference>
<dbReference type="Proteomes" id="UP001218638">
    <property type="component" value="Chromosome"/>
</dbReference>
<dbReference type="SUPFAM" id="SSF53474">
    <property type="entry name" value="alpha/beta-Hydrolases"/>
    <property type="match status" value="1"/>
</dbReference>
<dbReference type="Gene3D" id="3.40.50.150">
    <property type="entry name" value="Vaccinia Virus protein VP39"/>
    <property type="match status" value="1"/>
</dbReference>
<dbReference type="InterPro" id="IPR020806">
    <property type="entry name" value="PKS_PP-bd"/>
</dbReference>
<dbReference type="PANTHER" id="PTHR45527">
    <property type="entry name" value="NONRIBOSOMAL PEPTIDE SYNTHETASE"/>
    <property type="match status" value="1"/>
</dbReference>
<name>A0AAF0CPN7_9BACT</name>
<dbReference type="GO" id="GO:0031177">
    <property type="term" value="F:phosphopantetheine binding"/>
    <property type="evidence" value="ECO:0007669"/>
    <property type="project" value="InterPro"/>
</dbReference>
<dbReference type="EMBL" id="CP119075">
    <property type="protein sequence ID" value="WED65704.1"/>
    <property type="molecule type" value="Genomic_DNA"/>
</dbReference>
<dbReference type="RefSeq" id="WP_330930234.1">
    <property type="nucleotide sequence ID" value="NZ_CP119075.1"/>
</dbReference>
<keyword evidence="1" id="KW-0596">Phosphopantetheine</keyword>
<dbReference type="Pfam" id="PF13193">
    <property type="entry name" value="AMP-binding_C"/>
    <property type="match status" value="1"/>
</dbReference>
<dbReference type="KEGG" id="slom:PXH66_02440"/>
<dbReference type="Gene3D" id="3.40.50.12780">
    <property type="entry name" value="N-terminal domain of ligase-like"/>
    <property type="match status" value="1"/>
</dbReference>
<dbReference type="InterPro" id="IPR042099">
    <property type="entry name" value="ANL_N_sf"/>
</dbReference>
<dbReference type="GO" id="GO:0044550">
    <property type="term" value="P:secondary metabolite biosynthetic process"/>
    <property type="evidence" value="ECO:0007669"/>
    <property type="project" value="TreeGrafter"/>
</dbReference>
<organism evidence="5 6">
    <name type="scientific">Synoicihabitans lomoniglobus</name>
    <dbReference type="NCBI Taxonomy" id="2909285"/>
    <lineage>
        <taxon>Bacteria</taxon>
        <taxon>Pseudomonadati</taxon>
        <taxon>Verrucomicrobiota</taxon>
        <taxon>Opitutia</taxon>
        <taxon>Opitutales</taxon>
        <taxon>Opitutaceae</taxon>
        <taxon>Synoicihabitans</taxon>
    </lineage>
</organism>
<dbReference type="SMART" id="SM00823">
    <property type="entry name" value="PKS_PP"/>
    <property type="match status" value="1"/>
</dbReference>
<sequence length="1134" mass="124617">MKLGDFNLLADDEQRDDLLSLVQSFNDNATAYPRDSTIPAEFFRQATSTPAAIAIVGPEGNHTYAEVAAQANRIARLLLDHELGPEGFVGVMLDSAFDIATTLLGILTAGGAYLPLDTDMPTARSGHMLRETQARALIGSRRHIRRLNRLQWECPELGLLCCPDSPDIHAEPEGIGEFMREEIWDLVGDQTVDDISGGGWRSSFTGELLSREVMDAYGVNIRRKLSPLLRPTDRVLEVGCASGISMFRLAPLVAAYHGTDLSARILAWTRQEMTRRDATNITLQHLPAHALREVPTADYDVVIINSVLQCFSGVNYLRDVLRQAIDLMPAQGTLFLGNVWDQDTKVAFETELLGYQREHAAEGVRTKVDRSEDLFVSRAFWRDLQCDWPEIATIEFSNMLGEAESELSRFGYDAILRIDKSAATVPNPVAKSKQQRDARQLSELSPAALPERARPTALAYAIYTSGTTGRPKGVLVEHRAVLRLVKETNFIRLSATDRILMTGALAFDASTFEIWGALLNGGALCRPPEKAVLDPEALKQLITTHGITTLWLTSSLCNQLADADLSLFGGLRTLLVGGEKLSAPHINRIRAAHPQLTVINGYGPTENTTFTCCHRIDRDHSENIPLGSPIANTSVYILDTRDQLVPVGVAGEICTGGDGLARGYLGDSALTDAKFIPHPFSEDNTARLYRTGDLGRWTANGTVEYLGRKDDQVKIRGFRIEPGEIETRLRQLDDVHDAVVVARKAMDKSLALVAYVVGPTTIESLRSHLSQALPAYMLPAQFVFLDALPLTPNGKVDRAALPPPEWTTADRPGNQMAPVTPTEKTVLKLWQEVLEMSAIGVTDNFFDVGGHSLKVTKLAARLRETFALSLPLTALFKATTVRAQAELLLDRARFGTEGIDDPMVLLNPGDENRHPFFLFPPGTGDALGYVQLAQELPDYAVYGFNFIVAASRLGDYVDLITTTQPDGSIVLGGYSAGGNLAYHVTAELERRGRRVAAIVMFDSAQVVHPITFPPGECEKVTAAFLDHESIRPYVSTPLLRDKAARVIAAYYDLMSHSTDQHQVAADIHGMVCQDSVDHIDENNIPLTRTHGWRDVTRGSYRVHPAQGDHNAMLYPPYLSPNAQSLRDILTNITC</sequence>
<dbReference type="SUPFAM" id="SSF56801">
    <property type="entry name" value="Acetyl-CoA synthetase-like"/>
    <property type="match status" value="1"/>
</dbReference>
<dbReference type="InterPro" id="IPR029063">
    <property type="entry name" value="SAM-dependent_MTases_sf"/>
</dbReference>
<protein>
    <submittedName>
        <fullName evidence="5">Amino acid adenylation domain-containing protein</fullName>
    </submittedName>
</protein>
<evidence type="ECO:0000259" key="4">
    <source>
        <dbReference type="SMART" id="SM00824"/>
    </source>
</evidence>
<dbReference type="NCBIfam" id="TIGR01733">
    <property type="entry name" value="AA-adenyl-dom"/>
    <property type="match status" value="1"/>
</dbReference>
<evidence type="ECO:0000259" key="3">
    <source>
        <dbReference type="SMART" id="SM00823"/>
    </source>
</evidence>
<dbReference type="Gene3D" id="3.40.50.980">
    <property type="match status" value="2"/>
</dbReference>
<dbReference type="InterPro" id="IPR009081">
    <property type="entry name" value="PP-bd_ACP"/>
</dbReference>
<evidence type="ECO:0000313" key="5">
    <source>
        <dbReference type="EMBL" id="WED65704.1"/>
    </source>
</evidence>
<dbReference type="SUPFAM" id="SSF53335">
    <property type="entry name" value="S-adenosyl-L-methionine-dependent methyltransferases"/>
    <property type="match status" value="1"/>
</dbReference>
<dbReference type="GO" id="GO:0005737">
    <property type="term" value="C:cytoplasm"/>
    <property type="evidence" value="ECO:0007669"/>
    <property type="project" value="TreeGrafter"/>
</dbReference>
<dbReference type="Gene3D" id="3.40.50.1820">
    <property type="entry name" value="alpha/beta hydrolase"/>
    <property type="match status" value="1"/>
</dbReference>
<dbReference type="FunFam" id="3.30.300.30:FF:000010">
    <property type="entry name" value="Enterobactin synthetase component F"/>
    <property type="match status" value="1"/>
</dbReference>
<proteinExistence type="predicted"/>
<dbReference type="AlphaFoldDB" id="A0AAF0CPN7"/>
<accession>A0AAF0CPN7</accession>
<dbReference type="Gene3D" id="3.30.300.30">
    <property type="match status" value="1"/>
</dbReference>
<dbReference type="FunFam" id="2.30.38.10:FF:000001">
    <property type="entry name" value="Non-ribosomal peptide synthetase PvdI"/>
    <property type="match status" value="1"/>
</dbReference>
<dbReference type="Gene3D" id="2.30.38.10">
    <property type="entry name" value="Luciferase, Domain 3"/>
    <property type="match status" value="1"/>
</dbReference>
<evidence type="ECO:0000313" key="6">
    <source>
        <dbReference type="Proteomes" id="UP001218638"/>
    </source>
</evidence>
<dbReference type="InterPro" id="IPR013217">
    <property type="entry name" value="Methyltransf_12"/>
</dbReference>
<dbReference type="CDD" id="cd12117">
    <property type="entry name" value="A_NRPS_Srf_like"/>
    <property type="match status" value="1"/>
</dbReference>
<dbReference type="InterPro" id="IPR045851">
    <property type="entry name" value="AMP-bd_C_sf"/>
</dbReference>
<dbReference type="InterPro" id="IPR036736">
    <property type="entry name" value="ACP-like_sf"/>
</dbReference>
<dbReference type="InterPro" id="IPR000873">
    <property type="entry name" value="AMP-dep_synth/lig_dom"/>
</dbReference>
<dbReference type="InterPro" id="IPR020802">
    <property type="entry name" value="TesA-like"/>
</dbReference>
<keyword evidence="6" id="KW-1185">Reference proteome</keyword>
<dbReference type="InterPro" id="IPR010071">
    <property type="entry name" value="AA_adenyl_dom"/>
</dbReference>
<dbReference type="Pfam" id="PF00501">
    <property type="entry name" value="AMP-binding"/>
    <property type="match status" value="2"/>
</dbReference>
<dbReference type="SUPFAM" id="SSF47336">
    <property type="entry name" value="ACP-like"/>
    <property type="match status" value="1"/>
</dbReference>
<dbReference type="InterPro" id="IPR029058">
    <property type="entry name" value="AB_hydrolase_fold"/>
</dbReference>
<evidence type="ECO:0000256" key="1">
    <source>
        <dbReference type="ARBA" id="ARBA00022450"/>
    </source>
</evidence>
<feature type="domain" description="Thioesterase TesA-like" evidence="4">
    <location>
        <begin position="917"/>
        <end position="1129"/>
    </location>
</feature>
<feature type="domain" description="Polyketide synthase-like phosphopantetheine-binding" evidence="3">
    <location>
        <begin position="823"/>
        <end position="892"/>
    </location>
</feature>
<keyword evidence="2" id="KW-0597">Phosphoprotein</keyword>
<dbReference type="PANTHER" id="PTHR45527:SF1">
    <property type="entry name" value="FATTY ACID SYNTHASE"/>
    <property type="match status" value="1"/>
</dbReference>
<dbReference type="CDD" id="cd02440">
    <property type="entry name" value="AdoMet_MTases"/>
    <property type="match status" value="1"/>
</dbReference>
<evidence type="ECO:0000256" key="2">
    <source>
        <dbReference type="ARBA" id="ARBA00022553"/>
    </source>
</evidence>
<dbReference type="SMART" id="SM00824">
    <property type="entry name" value="PKS_TE"/>
    <property type="match status" value="1"/>
</dbReference>
<dbReference type="InterPro" id="IPR025110">
    <property type="entry name" value="AMP-bd_C"/>
</dbReference>
<dbReference type="InterPro" id="IPR001031">
    <property type="entry name" value="Thioesterase"/>
</dbReference>
<dbReference type="GO" id="GO:0043041">
    <property type="term" value="P:amino acid activation for nonribosomal peptide biosynthetic process"/>
    <property type="evidence" value="ECO:0007669"/>
    <property type="project" value="TreeGrafter"/>
</dbReference>
<dbReference type="Pfam" id="PF08242">
    <property type="entry name" value="Methyltransf_12"/>
    <property type="match status" value="1"/>
</dbReference>